<name>A0ABV8UZW8_9GAMM</name>
<proteinExistence type="predicted"/>
<dbReference type="EMBL" id="JBHSCX010000001">
    <property type="protein sequence ID" value="MFC4360686.1"/>
    <property type="molecule type" value="Genomic_DNA"/>
</dbReference>
<organism evidence="1 2">
    <name type="scientific">Simiduia curdlanivorans</name>
    <dbReference type="NCBI Taxonomy" id="1492769"/>
    <lineage>
        <taxon>Bacteria</taxon>
        <taxon>Pseudomonadati</taxon>
        <taxon>Pseudomonadota</taxon>
        <taxon>Gammaproteobacteria</taxon>
        <taxon>Cellvibrionales</taxon>
        <taxon>Cellvibrionaceae</taxon>
        <taxon>Simiduia</taxon>
    </lineage>
</organism>
<comment type="caution">
    <text evidence="1">The sequence shown here is derived from an EMBL/GenBank/DDBJ whole genome shotgun (WGS) entry which is preliminary data.</text>
</comment>
<dbReference type="Pfam" id="PF06804">
    <property type="entry name" value="Lipoprotein_18"/>
    <property type="match status" value="1"/>
</dbReference>
<dbReference type="RefSeq" id="WP_290264418.1">
    <property type="nucleotide sequence ID" value="NZ_JAUFQG010000006.1"/>
</dbReference>
<evidence type="ECO:0000313" key="2">
    <source>
        <dbReference type="Proteomes" id="UP001595840"/>
    </source>
</evidence>
<dbReference type="PROSITE" id="PS51257">
    <property type="entry name" value="PROKAR_LIPOPROTEIN"/>
    <property type="match status" value="1"/>
</dbReference>
<dbReference type="Proteomes" id="UP001595840">
    <property type="component" value="Unassembled WGS sequence"/>
</dbReference>
<dbReference type="InterPro" id="IPR010653">
    <property type="entry name" value="NlpB/DapX"/>
</dbReference>
<gene>
    <name evidence="1" type="primary">bamC</name>
    <name evidence="1" type="ORF">ACFOX3_00145</name>
</gene>
<accession>A0ABV8UZW8</accession>
<keyword evidence="2" id="KW-1185">Reference proteome</keyword>
<evidence type="ECO:0000313" key="1">
    <source>
        <dbReference type="EMBL" id="MFC4360686.1"/>
    </source>
</evidence>
<protein>
    <submittedName>
        <fullName evidence="1">Outer membrane protein assembly factor BamC</fullName>
    </submittedName>
</protein>
<reference evidence="2" key="1">
    <citation type="journal article" date="2019" name="Int. J. Syst. Evol. Microbiol.">
        <title>The Global Catalogue of Microorganisms (GCM) 10K type strain sequencing project: providing services to taxonomists for standard genome sequencing and annotation.</title>
        <authorList>
            <consortium name="The Broad Institute Genomics Platform"/>
            <consortium name="The Broad Institute Genome Sequencing Center for Infectious Disease"/>
            <person name="Wu L."/>
            <person name="Ma J."/>
        </authorList>
    </citation>
    <scope>NUCLEOTIDE SEQUENCE [LARGE SCALE GENOMIC DNA]</scope>
    <source>
        <strain evidence="2">CECT 8570</strain>
    </source>
</reference>
<dbReference type="Gene3D" id="3.30.310.170">
    <property type="entry name" value="Outer membrane protein assembly factor BamC"/>
    <property type="match status" value="1"/>
</dbReference>
<sequence>MIKPITNWRGFVLLPLSLFVVSCSWMGNDFRDRGNDYLLAEPIKPIVVPSKYNANSLDELYVVPTLQTDDFDLTEAFETPRPEALATSNFEESVKIQKLGAKRWILVNSPPSEVWPRIRNFLAANQVAVADSDAVAGTIDSAWLQFKDSPEVRDRYRVYVEQGVQPESTEIHIRHDAANVANAVAAGDWPELSINPEREAWMLDELAATLASQASTGSTSLLAQGIGGGPKISVKMLAGEPVLRMALSYERARATIAHALRQQGFTTFDLEIDEGVFYVGYEEPVNPDEESWYTRWFGGASDAVIPTTPYSLAELLANLQVPDSPEARAIFPGVEGFAVGEKLTEVPGYLVVVLATETQVDIRIRDGYGNRLTKRDAKEKLSIIRRNLI</sequence>
<dbReference type="InterPro" id="IPR042268">
    <property type="entry name" value="BamC_C"/>
</dbReference>